<feature type="domain" description="Histidine kinase" evidence="7">
    <location>
        <begin position="469"/>
        <end position="694"/>
    </location>
</feature>
<evidence type="ECO:0000256" key="3">
    <source>
        <dbReference type="ARBA" id="ARBA00022553"/>
    </source>
</evidence>
<evidence type="ECO:0000259" key="7">
    <source>
        <dbReference type="PROSITE" id="PS50109"/>
    </source>
</evidence>
<keyword evidence="6" id="KW-0175">Coiled coil</keyword>
<dbReference type="Pfam" id="PF08447">
    <property type="entry name" value="PAS_3"/>
    <property type="match status" value="1"/>
</dbReference>
<dbReference type="SUPFAM" id="SSF55874">
    <property type="entry name" value="ATPase domain of HSP90 chaperone/DNA topoisomerase II/histidine kinase"/>
    <property type="match status" value="1"/>
</dbReference>
<feature type="coiled-coil region" evidence="6">
    <location>
        <begin position="400"/>
        <end position="466"/>
    </location>
</feature>
<dbReference type="SMART" id="SM00388">
    <property type="entry name" value="HisKA"/>
    <property type="match status" value="1"/>
</dbReference>
<dbReference type="InterPro" id="IPR005467">
    <property type="entry name" value="His_kinase_dom"/>
</dbReference>
<dbReference type="InterPro" id="IPR035965">
    <property type="entry name" value="PAS-like_dom_sf"/>
</dbReference>
<dbReference type="EMBL" id="JAAGNZ010000003">
    <property type="protein sequence ID" value="NEU70133.1"/>
    <property type="molecule type" value="Genomic_DNA"/>
</dbReference>
<dbReference type="CDD" id="cd00130">
    <property type="entry name" value="PAS"/>
    <property type="match status" value="1"/>
</dbReference>
<evidence type="ECO:0000259" key="9">
    <source>
        <dbReference type="PROSITE" id="PS50113"/>
    </source>
</evidence>
<dbReference type="Pfam" id="PF00512">
    <property type="entry name" value="HisKA"/>
    <property type="match status" value="1"/>
</dbReference>
<keyword evidence="11" id="KW-1185">Reference proteome</keyword>
<keyword evidence="3" id="KW-0597">Phosphoprotein</keyword>
<gene>
    <name evidence="10" type="ORF">GK091_24870</name>
</gene>
<dbReference type="EC" id="2.7.13.3" evidence="2"/>
<dbReference type="SUPFAM" id="SSF55785">
    <property type="entry name" value="PYP-like sensor domain (PAS domain)"/>
    <property type="match status" value="3"/>
</dbReference>
<dbReference type="Gene3D" id="3.30.565.10">
    <property type="entry name" value="Histidine kinase-like ATPase, C-terminal domain"/>
    <property type="match status" value="1"/>
</dbReference>
<evidence type="ECO:0000256" key="4">
    <source>
        <dbReference type="ARBA" id="ARBA00022679"/>
    </source>
</evidence>
<name>A0A6M0ISR8_9BACT</name>
<comment type="catalytic activity">
    <reaction evidence="1">
        <text>ATP + protein L-histidine = ADP + protein N-phospho-L-histidine.</text>
        <dbReference type="EC" id="2.7.13.3"/>
    </reaction>
</comment>
<dbReference type="PROSITE" id="PS50112">
    <property type="entry name" value="PAS"/>
    <property type="match status" value="1"/>
</dbReference>
<dbReference type="InterPro" id="IPR000014">
    <property type="entry name" value="PAS"/>
</dbReference>
<sequence length="694" mass="77719">MAGEHKPFDQNTNAELERLQNTLLNAGIGTWELDFDQWLIKWDDQCQALFGLSDNKTITYEQLLVLIHPDDRQQVDESFQRLTVASSTANLTLRFRTNETTGEQWIRMIGKAKANPDNAPMQLSGVALAIVGEHRRPQPADNPFSEGEAKLRSLIESAPFPIGVYSGPEMTIQFANQSILDVWGKGNDVIGKKYSDILPELSNQLIYDQLDRVYRTGIAFHARNQRVDIVIAGRLQSFYFNYSFTPLYDADGQVYGVMNTAAEITDLIRAKQDLEKSEKNLRGAIELAELATWSLDIQTNTFHYSDRFMDWLGFSNDTADLDEAYNPLPIDFRDAVVSAINLAIQPGSSGHYENEHPIINRLTNRTRIIHAQAQVFYDAKGQPALLSGTAQDVTMQRHVQLALEQLVQERTEELEATNEELSATNEELAASNEELTASSEEIVAANEQLEESNQNLTRSNQNLEQFAYIASHDLQEPLRKIQQFCDLLKTRFATGGEELIYIDRMQIAAGRMSLLIRDLLTFSRISIRQVTATPVALDHLVKDVLENLSVAIDESQAVVQVGILPVVPGDDLQLNQLVQNLLSNALKFRRTDRNPHIQINATDVLASELPPAVKPARQADAYYRIDVTDNGIGFEEKYLDRIFQVFQRLHGRNEFAGTGVGLAICQKVVTNHGGAITASSRPGQGTTFSVYLPI</sequence>
<dbReference type="InterPro" id="IPR052162">
    <property type="entry name" value="Sensor_kinase/Photoreceptor"/>
</dbReference>
<feature type="domain" description="PAS" evidence="8">
    <location>
        <begin position="15"/>
        <end position="86"/>
    </location>
</feature>
<evidence type="ECO:0000256" key="6">
    <source>
        <dbReference type="SAM" id="Coils"/>
    </source>
</evidence>
<dbReference type="PANTHER" id="PTHR43304:SF1">
    <property type="entry name" value="PAC DOMAIN-CONTAINING PROTEIN"/>
    <property type="match status" value="1"/>
</dbReference>
<keyword evidence="5" id="KW-0418">Kinase</keyword>
<accession>A0A6M0ISR8</accession>
<organism evidence="10 11">
    <name type="scientific">Spirosoma agri</name>
    <dbReference type="NCBI Taxonomy" id="1987381"/>
    <lineage>
        <taxon>Bacteria</taxon>
        <taxon>Pseudomonadati</taxon>
        <taxon>Bacteroidota</taxon>
        <taxon>Cytophagia</taxon>
        <taxon>Cytophagales</taxon>
        <taxon>Cytophagaceae</taxon>
        <taxon>Spirosoma</taxon>
    </lineage>
</organism>
<dbReference type="InterPro" id="IPR013655">
    <property type="entry name" value="PAS_fold_3"/>
</dbReference>
<dbReference type="PRINTS" id="PR00344">
    <property type="entry name" value="BCTRLSENSOR"/>
</dbReference>
<evidence type="ECO:0000313" key="11">
    <source>
        <dbReference type="Proteomes" id="UP000477386"/>
    </source>
</evidence>
<dbReference type="InterPro" id="IPR003661">
    <property type="entry name" value="HisK_dim/P_dom"/>
</dbReference>
<protein>
    <recommendedName>
        <fullName evidence="2">histidine kinase</fullName>
        <ecNumber evidence="2">2.7.13.3</ecNumber>
    </recommendedName>
</protein>
<reference evidence="10 11" key="1">
    <citation type="submission" date="2020-02" db="EMBL/GenBank/DDBJ databases">
        <title>Draft genome sequence of two Spirosoma agri KCTC 52727 and Spirosoma terrae KCTC 52035.</title>
        <authorList>
            <person name="Rojas J."/>
            <person name="Ambika Manirajan B."/>
            <person name="Ratering S."/>
            <person name="Suarez C."/>
            <person name="Schnell S."/>
        </authorList>
    </citation>
    <scope>NUCLEOTIDE SEQUENCE [LARGE SCALE GENOMIC DNA]</scope>
    <source>
        <strain evidence="10 11">KCTC 52727</strain>
    </source>
</reference>
<dbReference type="InterPro" id="IPR003594">
    <property type="entry name" value="HATPase_dom"/>
</dbReference>
<evidence type="ECO:0000313" key="10">
    <source>
        <dbReference type="EMBL" id="NEU70133.1"/>
    </source>
</evidence>
<dbReference type="Gene3D" id="2.10.70.100">
    <property type="match status" value="1"/>
</dbReference>
<dbReference type="SMART" id="SM00091">
    <property type="entry name" value="PAS"/>
    <property type="match status" value="3"/>
</dbReference>
<dbReference type="AlphaFoldDB" id="A0A6M0ISR8"/>
<dbReference type="InterPro" id="IPR004358">
    <property type="entry name" value="Sig_transdc_His_kin-like_C"/>
</dbReference>
<dbReference type="InterPro" id="IPR013656">
    <property type="entry name" value="PAS_4"/>
</dbReference>
<evidence type="ECO:0000256" key="2">
    <source>
        <dbReference type="ARBA" id="ARBA00012438"/>
    </source>
</evidence>
<dbReference type="GO" id="GO:0000155">
    <property type="term" value="F:phosphorelay sensor kinase activity"/>
    <property type="evidence" value="ECO:0007669"/>
    <property type="project" value="InterPro"/>
</dbReference>
<feature type="domain" description="PAC" evidence="9">
    <location>
        <begin position="352"/>
        <end position="405"/>
    </location>
</feature>
<dbReference type="InterPro" id="IPR000700">
    <property type="entry name" value="PAS-assoc_C"/>
</dbReference>
<dbReference type="CDD" id="cd00082">
    <property type="entry name" value="HisKA"/>
    <property type="match status" value="1"/>
</dbReference>
<dbReference type="PROSITE" id="PS50109">
    <property type="entry name" value="HIS_KIN"/>
    <property type="match status" value="1"/>
</dbReference>
<dbReference type="Proteomes" id="UP000477386">
    <property type="component" value="Unassembled WGS sequence"/>
</dbReference>
<dbReference type="SMART" id="SM00387">
    <property type="entry name" value="HATPase_c"/>
    <property type="match status" value="1"/>
</dbReference>
<dbReference type="Gene3D" id="1.10.287.130">
    <property type="match status" value="1"/>
</dbReference>
<dbReference type="RefSeq" id="WP_164043339.1">
    <property type="nucleotide sequence ID" value="NZ_JAAGNZ010000003.1"/>
</dbReference>
<dbReference type="InterPro" id="IPR036097">
    <property type="entry name" value="HisK_dim/P_sf"/>
</dbReference>
<evidence type="ECO:0000256" key="1">
    <source>
        <dbReference type="ARBA" id="ARBA00000085"/>
    </source>
</evidence>
<dbReference type="Pfam" id="PF02518">
    <property type="entry name" value="HATPase_c"/>
    <property type="match status" value="1"/>
</dbReference>
<dbReference type="SUPFAM" id="SSF47384">
    <property type="entry name" value="Homodimeric domain of signal transducing histidine kinase"/>
    <property type="match status" value="1"/>
</dbReference>
<evidence type="ECO:0000259" key="8">
    <source>
        <dbReference type="PROSITE" id="PS50112"/>
    </source>
</evidence>
<keyword evidence="4" id="KW-0808">Transferase</keyword>
<dbReference type="Gene3D" id="3.30.450.20">
    <property type="entry name" value="PAS domain"/>
    <property type="match status" value="3"/>
</dbReference>
<proteinExistence type="predicted"/>
<dbReference type="PANTHER" id="PTHR43304">
    <property type="entry name" value="PHYTOCHROME-LIKE PROTEIN CPH1"/>
    <property type="match status" value="1"/>
</dbReference>
<dbReference type="InterPro" id="IPR036890">
    <property type="entry name" value="HATPase_C_sf"/>
</dbReference>
<dbReference type="PROSITE" id="PS50113">
    <property type="entry name" value="PAC"/>
    <property type="match status" value="2"/>
</dbReference>
<dbReference type="Pfam" id="PF08448">
    <property type="entry name" value="PAS_4"/>
    <property type="match status" value="1"/>
</dbReference>
<feature type="domain" description="PAC" evidence="9">
    <location>
        <begin position="223"/>
        <end position="276"/>
    </location>
</feature>
<evidence type="ECO:0000256" key="5">
    <source>
        <dbReference type="ARBA" id="ARBA00022777"/>
    </source>
</evidence>
<dbReference type="FunFam" id="3.30.565.10:FF:000006">
    <property type="entry name" value="Sensor histidine kinase WalK"/>
    <property type="match status" value="1"/>
</dbReference>
<comment type="caution">
    <text evidence="10">The sequence shown here is derived from an EMBL/GenBank/DDBJ whole genome shotgun (WGS) entry which is preliminary data.</text>
</comment>
<dbReference type="NCBIfam" id="TIGR00229">
    <property type="entry name" value="sensory_box"/>
    <property type="match status" value="1"/>
</dbReference>